<feature type="region of interest" description="Disordered" evidence="1">
    <location>
        <begin position="1"/>
        <end position="26"/>
    </location>
</feature>
<dbReference type="RefSeq" id="XP_007724779.1">
    <property type="nucleotide sequence ID" value="XM_007726589.1"/>
</dbReference>
<comment type="caution">
    <text evidence="3">The sequence shown here is derived from an EMBL/GenBank/DDBJ whole genome shotgun (WGS) entry which is preliminary data.</text>
</comment>
<dbReference type="Proteomes" id="UP000019484">
    <property type="component" value="Unassembled WGS sequence"/>
</dbReference>
<reference evidence="3 4" key="1">
    <citation type="submission" date="2013-03" db="EMBL/GenBank/DDBJ databases">
        <title>The Genome Sequence of Capronia coronata CBS 617.96.</title>
        <authorList>
            <consortium name="The Broad Institute Genomics Platform"/>
            <person name="Cuomo C."/>
            <person name="de Hoog S."/>
            <person name="Gorbushina A."/>
            <person name="Walker B."/>
            <person name="Young S.K."/>
            <person name="Zeng Q."/>
            <person name="Gargeya S."/>
            <person name="Fitzgerald M."/>
            <person name="Haas B."/>
            <person name="Abouelleil A."/>
            <person name="Allen A.W."/>
            <person name="Alvarado L."/>
            <person name="Arachchi H.M."/>
            <person name="Berlin A.M."/>
            <person name="Chapman S.B."/>
            <person name="Gainer-Dewar J."/>
            <person name="Goldberg J."/>
            <person name="Griggs A."/>
            <person name="Gujja S."/>
            <person name="Hansen M."/>
            <person name="Howarth C."/>
            <person name="Imamovic A."/>
            <person name="Ireland A."/>
            <person name="Larimer J."/>
            <person name="McCowan C."/>
            <person name="Murphy C."/>
            <person name="Pearson M."/>
            <person name="Poon T.W."/>
            <person name="Priest M."/>
            <person name="Roberts A."/>
            <person name="Saif S."/>
            <person name="Shea T."/>
            <person name="Sisk P."/>
            <person name="Sykes S."/>
            <person name="Wortman J."/>
            <person name="Nusbaum C."/>
            <person name="Birren B."/>
        </authorList>
    </citation>
    <scope>NUCLEOTIDE SEQUENCE [LARGE SCALE GENOMIC DNA]</scope>
    <source>
        <strain evidence="3 4">CBS 617.96</strain>
    </source>
</reference>
<dbReference type="InterPro" id="IPR036188">
    <property type="entry name" value="FAD/NAD-bd_sf"/>
</dbReference>
<dbReference type="GO" id="GO:0005737">
    <property type="term" value="C:cytoplasm"/>
    <property type="evidence" value="ECO:0007669"/>
    <property type="project" value="TreeGrafter"/>
</dbReference>
<dbReference type="SUPFAM" id="SSF51905">
    <property type="entry name" value="FAD/NAD(P)-binding domain"/>
    <property type="match status" value="1"/>
</dbReference>
<dbReference type="Gene3D" id="3.30.9.10">
    <property type="entry name" value="D-Amino Acid Oxidase, subunit A, domain 2"/>
    <property type="match status" value="1"/>
</dbReference>
<dbReference type="PANTHER" id="PTHR13847">
    <property type="entry name" value="SARCOSINE DEHYDROGENASE-RELATED"/>
    <property type="match status" value="1"/>
</dbReference>
<dbReference type="STRING" id="1182541.W9Y800"/>
<proteinExistence type="predicted"/>
<dbReference type="PANTHER" id="PTHR13847:SF260">
    <property type="entry name" value="FAD DEPENDENT OXIDOREDUCTASE DOMAIN-CONTAINING PROTEIN"/>
    <property type="match status" value="1"/>
</dbReference>
<accession>W9Y800</accession>
<dbReference type="InterPro" id="IPR006076">
    <property type="entry name" value="FAD-dep_OxRdtase"/>
</dbReference>
<organism evidence="3 4">
    <name type="scientific">Capronia coronata CBS 617.96</name>
    <dbReference type="NCBI Taxonomy" id="1182541"/>
    <lineage>
        <taxon>Eukaryota</taxon>
        <taxon>Fungi</taxon>
        <taxon>Dikarya</taxon>
        <taxon>Ascomycota</taxon>
        <taxon>Pezizomycotina</taxon>
        <taxon>Eurotiomycetes</taxon>
        <taxon>Chaetothyriomycetidae</taxon>
        <taxon>Chaetothyriales</taxon>
        <taxon>Herpotrichiellaceae</taxon>
        <taxon>Capronia</taxon>
    </lineage>
</organism>
<dbReference type="Gene3D" id="3.50.50.60">
    <property type="entry name" value="FAD/NAD(P)-binding domain"/>
    <property type="match status" value="1"/>
</dbReference>
<feature type="domain" description="FAD dependent oxidoreductase" evidence="2">
    <location>
        <begin position="61"/>
        <end position="437"/>
    </location>
</feature>
<sequence>MTGEPKLPPVKEAPTTSPPQVASRFGFPKQEGYSLSHWLLSVQNDPLLHHRTTPQLPASADIVIIGSGITGTSVAKHCLATWPDKSVVVVESRMFCSGATGRNAGHCKPDQYRGFREYEKTFGTEQALKILRNEYQTWSDVVRYVRENNVDCELWVGDTLDVPTTPELAAASKDSFDRLKAAGGRVDHIKVTANPAEAAKISRIADAQACYAWPASTLHPWKLAAHIMRENLKKGVNLQTGTTVVRVTPGPRSSGIWIVETNRGNIECTQVVHATNAYSSALEPSLRGLITPTPHMCNRVDPPKTFQKDKGLQNSYGVLLPDRALLTINPRCTSDGSPLFGGSNPGQLQFRKWLETHPERCTDDGVVNFEAVTQAVKDFAESELVGWADGANGSEQVYSNSWSGIIGLSADGVPFVGQVPGLPGQWVCAGHHGHGMARIFTAAPGLVKLMAGGSWESTQLPDVFQITQSRMKRLEHSTGPRL</sequence>
<evidence type="ECO:0000259" key="2">
    <source>
        <dbReference type="Pfam" id="PF01266"/>
    </source>
</evidence>
<evidence type="ECO:0000256" key="1">
    <source>
        <dbReference type="SAM" id="MobiDB-lite"/>
    </source>
</evidence>
<dbReference type="HOGENOM" id="CLU_022730_0_1_1"/>
<gene>
    <name evidence="3" type="ORF">A1O1_05705</name>
</gene>
<name>W9Y800_9EURO</name>
<dbReference type="EMBL" id="AMWN01000005">
    <property type="protein sequence ID" value="EXJ85341.1"/>
    <property type="molecule type" value="Genomic_DNA"/>
</dbReference>
<dbReference type="Pfam" id="PF01266">
    <property type="entry name" value="DAO"/>
    <property type="match status" value="1"/>
</dbReference>
<keyword evidence="4" id="KW-1185">Reference proteome</keyword>
<dbReference type="AlphaFoldDB" id="W9Y800"/>
<dbReference type="GeneID" id="19160578"/>
<evidence type="ECO:0000313" key="4">
    <source>
        <dbReference type="Proteomes" id="UP000019484"/>
    </source>
</evidence>
<dbReference type="OrthoDB" id="429143at2759"/>
<dbReference type="eggNOG" id="ENOG502RKA1">
    <property type="taxonomic scope" value="Eukaryota"/>
</dbReference>
<evidence type="ECO:0000313" key="3">
    <source>
        <dbReference type="EMBL" id="EXJ85341.1"/>
    </source>
</evidence>
<protein>
    <recommendedName>
        <fullName evidence="2">FAD dependent oxidoreductase domain-containing protein</fullName>
    </recommendedName>
</protein>